<sequence>MMVWRPYVSFNIWSQFASSVGKEYWHCDMKRGFSRARKKEPLVKALLEQDTIPQHIGLLAQKGISEFHQDIQLLHQSDGVDIVVKKLGLYQKPLEVQQRVIKILENYYQSPILLGKNILQLNRGDEGIPKPILIQQGNYFFNLFAAIDCIFIESDGRLHILDFKTGTSDFDRRQAFVYLLAAAYLYPQQKAVASFYNLETGKHSELITATNGQLKAIQDKLAQIAQEHQKELQRYKKNPSEFANIFPANPGLPCRNCQFTSICQFSQFELPA</sequence>
<dbReference type="InterPro" id="IPR038726">
    <property type="entry name" value="PDDEXK_AddAB-type"/>
</dbReference>
<keyword evidence="2" id="KW-0067">ATP-binding</keyword>
<keyword evidence="7" id="KW-1185">Reference proteome</keyword>
<dbReference type="Gene3D" id="3.90.320.10">
    <property type="match status" value="1"/>
</dbReference>
<evidence type="ECO:0000313" key="6">
    <source>
        <dbReference type="EMBL" id="EHC13964.1"/>
    </source>
</evidence>
<organism evidence="6 7">
    <name type="scientific">Fischerella thermalis JSC-11</name>
    <dbReference type="NCBI Taxonomy" id="741277"/>
    <lineage>
        <taxon>Bacteria</taxon>
        <taxon>Bacillati</taxon>
        <taxon>Cyanobacteriota</taxon>
        <taxon>Cyanophyceae</taxon>
        <taxon>Nostocales</taxon>
        <taxon>Hapalosiphonaceae</taxon>
        <taxon>Fischerella</taxon>
    </lineage>
</organism>
<feature type="coiled-coil region" evidence="4">
    <location>
        <begin position="207"/>
        <end position="238"/>
    </location>
</feature>
<keyword evidence="2" id="KW-0378">Hydrolase</keyword>
<evidence type="ECO:0000256" key="4">
    <source>
        <dbReference type="SAM" id="Coils"/>
    </source>
</evidence>
<evidence type="ECO:0000256" key="1">
    <source>
        <dbReference type="ARBA" id="ARBA00022763"/>
    </source>
</evidence>
<protein>
    <recommendedName>
        <fullName evidence="5">PD-(D/E)XK endonuclease-like domain-containing protein</fullName>
    </recommendedName>
</protein>
<feature type="domain" description="PD-(D/E)XK endonuclease-like" evidence="5">
    <location>
        <begin position="138"/>
        <end position="264"/>
    </location>
</feature>
<evidence type="ECO:0000256" key="3">
    <source>
        <dbReference type="ARBA" id="ARBA00023204"/>
    </source>
</evidence>
<dbReference type="Proteomes" id="UP000004344">
    <property type="component" value="Unassembled WGS sequence"/>
</dbReference>
<dbReference type="InterPro" id="IPR011604">
    <property type="entry name" value="PDDEXK-like_dom_sf"/>
</dbReference>
<keyword evidence="2" id="KW-0547">Nucleotide-binding</keyword>
<dbReference type="GO" id="GO:0006281">
    <property type="term" value="P:DNA repair"/>
    <property type="evidence" value="ECO:0007669"/>
    <property type="project" value="UniProtKB-KW"/>
</dbReference>
<accession>G6FTN1</accession>
<evidence type="ECO:0000259" key="5">
    <source>
        <dbReference type="Pfam" id="PF12705"/>
    </source>
</evidence>
<dbReference type="GO" id="GO:0004386">
    <property type="term" value="F:helicase activity"/>
    <property type="evidence" value="ECO:0007669"/>
    <property type="project" value="UniProtKB-KW"/>
</dbReference>
<keyword evidence="1" id="KW-0227">DNA damage</keyword>
<keyword evidence="4" id="KW-0175">Coiled coil</keyword>
<evidence type="ECO:0000256" key="2">
    <source>
        <dbReference type="ARBA" id="ARBA00022806"/>
    </source>
</evidence>
<dbReference type="Pfam" id="PF12705">
    <property type="entry name" value="PDDEXK_1"/>
    <property type="match status" value="1"/>
</dbReference>
<dbReference type="AlphaFoldDB" id="G6FTN1"/>
<proteinExistence type="predicted"/>
<keyword evidence="3" id="KW-0234">DNA repair</keyword>
<gene>
    <name evidence="6" type="ORF">FJSC11DRAFT_2228</name>
</gene>
<name>G6FTN1_9CYAN</name>
<dbReference type="EMBL" id="AGIZ01000006">
    <property type="protein sequence ID" value="EHC13964.1"/>
    <property type="molecule type" value="Genomic_DNA"/>
</dbReference>
<comment type="caution">
    <text evidence="6">The sequence shown here is derived from an EMBL/GenBank/DDBJ whole genome shotgun (WGS) entry which is preliminary data.</text>
</comment>
<reference evidence="6 7" key="1">
    <citation type="submission" date="2011-09" db="EMBL/GenBank/DDBJ databases">
        <title>The draft genome of Fischerella sp. JSC-11.</title>
        <authorList>
            <consortium name="US DOE Joint Genome Institute (JGI-PGF)"/>
            <person name="Lucas S."/>
            <person name="Han J."/>
            <person name="Lapidus A."/>
            <person name="Cheng J.-F."/>
            <person name="Goodwin L."/>
            <person name="Pitluck S."/>
            <person name="Peters L."/>
            <person name="Land M.L."/>
            <person name="Hauser L."/>
            <person name="Sarkisova S."/>
            <person name="Bryant D.A."/>
            <person name="Brown I."/>
            <person name="Woyke T.J."/>
        </authorList>
    </citation>
    <scope>NUCLEOTIDE SEQUENCE [LARGE SCALE GENOMIC DNA]</scope>
    <source>
        <strain evidence="6 7">JSC-11</strain>
    </source>
</reference>
<evidence type="ECO:0000313" key="7">
    <source>
        <dbReference type="Proteomes" id="UP000004344"/>
    </source>
</evidence>
<keyword evidence="2" id="KW-0347">Helicase</keyword>